<proteinExistence type="predicted"/>
<protein>
    <submittedName>
        <fullName evidence="3">Uncharacterized protein</fullName>
    </submittedName>
</protein>
<dbReference type="Proteomes" id="UP000264353">
    <property type="component" value="Chromosome A7"/>
</dbReference>
<evidence type="ECO:0000313" key="3">
    <source>
        <dbReference type="EMBL" id="RID54043.1"/>
    </source>
</evidence>
<feature type="chain" id="PRO_5017214958" evidence="2">
    <location>
        <begin position="20"/>
        <end position="294"/>
    </location>
</feature>
<keyword evidence="1" id="KW-0175">Coiled coil</keyword>
<evidence type="ECO:0000256" key="1">
    <source>
        <dbReference type="SAM" id="Coils"/>
    </source>
</evidence>
<dbReference type="EMBL" id="CM010634">
    <property type="protein sequence ID" value="RID54043.1"/>
    <property type="molecule type" value="Genomic_DNA"/>
</dbReference>
<dbReference type="InterPro" id="IPR012862">
    <property type="entry name" value="DUF1635"/>
</dbReference>
<dbReference type="Pfam" id="PF07795">
    <property type="entry name" value="DUF1635"/>
    <property type="match status" value="1"/>
</dbReference>
<feature type="signal peptide" evidence="2">
    <location>
        <begin position="1"/>
        <end position="19"/>
    </location>
</feature>
<dbReference type="PANTHER" id="PTHR33431:SF12">
    <property type="entry name" value="HIGH MOBILITY GROUP BOX PROTEIN, PUTATIVE (DUF1635)-RELATED"/>
    <property type="match status" value="1"/>
</dbReference>
<name>A0A397YVM7_BRACM</name>
<accession>A0A397YVM7</accession>
<evidence type="ECO:0000256" key="2">
    <source>
        <dbReference type="SAM" id="SignalP"/>
    </source>
</evidence>
<dbReference type="OrthoDB" id="778241at2759"/>
<dbReference type="AlphaFoldDB" id="A0A397YVM7"/>
<organism evidence="3 4">
    <name type="scientific">Brassica campestris</name>
    <name type="common">Field mustard</name>
    <dbReference type="NCBI Taxonomy" id="3711"/>
    <lineage>
        <taxon>Eukaryota</taxon>
        <taxon>Viridiplantae</taxon>
        <taxon>Streptophyta</taxon>
        <taxon>Embryophyta</taxon>
        <taxon>Tracheophyta</taxon>
        <taxon>Spermatophyta</taxon>
        <taxon>Magnoliopsida</taxon>
        <taxon>eudicotyledons</taxon>
        <taxon>Gunneridae</taxon>
        <taxon>Pentapetalae</taxon>
        <taxon>rosids</taxon>
        <taxon>malvids</taxon>
        <taxon>Brassicales</taxon>
        <taxon>Brassicaceae</taxon>
        <taxon>Brassiceae</taxon>
        <taxon>Brassica</taxon>
    </lineage>
</organism>
<gene>
    <name evidence="3" type="ORF">BRARA_G01396</name>
</gene>
<keyword evidence="2" id="KW-0732">Signal</keyword>
<reference evidence="3 4" key="1">
    <citation type="submission" date="2018-06" db="EMBL/GenBank/DDBJ databases">
        <title>WGS assembly of Brassica rapa FPsc.</title>
        <authorList>
            <person name="Bowman J."/>
            <person name="Kohchi T."/>
            <person name="Yamato K."/>
            <person name="Jenkins J."/>
            <person name="Shu S."/>
            <person name="Ishizaki K."/>
            <person name="Yamaoka S."/>
            <person name="Nishihama R."/>
            <person name="Nakamura Y."/>
            <person name="Berger F."/>
            <person name="Adam C."/>
            <person name="Aki S."/>
            <person name="Althoff F."/>
            <person name="Araki T."/>
            <person name="Arteaga-Vazquez M."/>
            <person name="Balasubrmanian S."/>
            <person name="Bauer D."/>
            <person name="Boehm C."/>
            <person name="Briginshaw L."/>
            <person name="Caballero-Perez J."/>
            <person name="Catarino B."/>
            <person name="Chen F."/>
            <person name="Chiyoda S."/>
            <person name="Chovatia M."/>
            <person name="Davies K."/>
            <person name="Delmans M."/>
            <person name="Demura T."/>
            <person name="Dierschke T."/>
            <person name="Dolan L."/>
            <person name="Dorantes-Acosta A."/>
            <person name="Eklund D."/>
            <person name="Florent S."/>
            <person name="Flores-Sandoval E."/>
            <person name="Fujiyama A."/>
            <person name="Fukuzawa H."/>
            <person name="Galik B."/>
            <person name="Grimanelli D."/>
            <person name="Grimwood J."/>
            <person name="Grossniklaus U."/>
            <person name="Hamada T."/>
            <person name="Haseloff J."/>
            <person name="Hetherington A."/>
            <person name="Higo A."/>
            <person name="Hirakawa Y."/>
            <person name="Hundley H."/>
            <person name="Ikeda Y."/>
            <person name="Inoue K."/>
            <person name="Inoue S."/>
            <person name="Ishida S."/>
            <person name="Jia Q."/>
            <person name="Kakita M."/>
            <person name="Kanazawa T."/>
            <person name="Kawai Y."/>
            <person name="Kawashima T."/>
            <person name="Kennedy M."/>
            <person name="Kinose K."/>
            <person name="Kinoshita T."/>
            <person name="Kohara Y."/>
            <person name="Koide E."/>
            <person name="Komatsu K."/>
            <person name="Kopischke S."/>
            <person name="Kubo M."/>
            <person name="Kyozuka J."/>
            <person name="Lagercrantz U."/>
            <person name="Lin S."/>
            <person name="Lindquist E."/>
            <person name="Lipzen A."/>
            <person name="Lu C."/>
            <person name="Luna E."/>
            <person name="Martienssen R."/>
            <person name="Minamino N."/>
            <person name="Mizutani M."/>
            <person name="Mizutani M."/>
            <person name="Mochizuki N."/>
            <person name="Monte I."/>
            <person name="Mosher R."/>
            <person name="Nagasaki H."/>
            <person name="Nakagami H."/>
            <person name="Naramoto S."/>
            <person name="Nishitani K."/>
            <person name="Ohtani M."/>
            <person name="Okamoto T."/>
            <person name="Okumura M."/>
            <person name="Phillips J."/>
            <person name="Pollak B."/>
            <person name="Reinders A."/>
            <person name="Roevekamp M."/>
            <person name="Sano R."/>
            <person name="Sawa S."/>
            <person name="Schmid M."/>
            <person name="Shirakawa M."/>
            <person name="Solano R."/>
            <person name="Spunde A."/>
            <person name="Suetsugu N."/>
            <person name="Sugano S."/>
            <person name="Sugiyama A."/>
            <person name="Sun R."/>
            <person name="Suzuki Y."/>
            <person name="Takenaka M."/>
            <person name="Takezawa D."/>
            <person name="Tomogane H."/>
            <person name="Tsuzuki M."/>
            <person name="Ueda T."/>
            <person name="Umeda M."/>
            <person name="Ward J."/>
            <person name="Watanabe Y."/>
            <person name="Yazaki K."/>
            <person name="Yokoyama R."/>
            <person name="Yoshitake Y."/>
            <person name="Yotsui I."/>
            <person name="Zachgo S."/>
            <person name="Schmutz J."/>
        </authorList>
    </citation>
    <scope>NUCLEOTIDE SEQUENCE [LARGE SCALE GENOMIC DNA]</scope>
    <source>
        <strain evidence="4">cv. B-3</strain>
    </source>
</reference>
<dbReference type="PANTHER" id="PTHR33431">
    <property type="entry name" value="ENABLED-LIKE PROTEIN (DUF1635)"/>
    <property type="match status" value="1"/>
</dbReference>
<sequence length="294" mass="33417">MNAHLLVLSCCGFFFSAIRIPTIFPLQRPLSLSLSLSLSTLSPFSRSKNLEKNRQNNMEELGSIWFYQESMDELRQKLQYTSFELEAVKTKANEESKLHQDEVNSLLHLLKLARQERDEAKDQLQKLLAIRTNSSITESNSHGSSPVDSFLEPVSSPEFSNFNILPEPVHQIKFRNRPVNRISNFQQRPVKIDPAEALMNEIIKGKTLPEKGKFLQTVMESGPLLQTLLVAGPLPRWRNPPPLQQSFRVPPVSNSYDIMKGCSTKTTTSMLNFRSCSVPGIATGMEFAKRQRFH</sequence>
<evidence type="ECO:0000313" key="4">
    <source>
        <dbReference type="Proteomes" id="UP000264353"/>
    </source>
</evidence>
<feature type="coiled-coil region" evidence="1">
    <location>
        <begin position="103"/>
        <end position="130"/>
    </location>
</feature>